<dbReference type="SUPFAM" id="SSF52540">
    <property type="entry name" value="P-loop containing nucleoside triphosphate hydrolases"/>
    <property type="match status" value="1"/>
</dbReference>
<evidence type="ECO:0000256" key="1">
    <source>
        <dbReference type="ARBA" id="ARBA00022448"/>
    </source>
</evidence>
<dbReference type="Proteomes" id="UP000260812">
    <property type="component" value="Unassembled WGS sequence"/>
</dbReference>
<dbReference type="CDD" id="cd03230">
    <property type="entry name" value="ABC_DR_subfamily_A"/>
    <property type="match status" value="1"/>
</dbReference>
<dbReference type="InterPro" id="IPR050763">
    <property type="entry name" value="ABC_transporter_ATP-binding"/>
</dbReference>
<dbReference type="Pfam" id="PF00005">
    <property type="entry name" value="ABC_tran"/>
    <property type="match status" value="1"/>
</dbReference>
<protein>
    <submittedName>
        <fullName evidence="5">ABC transporter ATP-binding protein</fullName>
    </submittedName>
</protein>
<dbReference type="PANTHER" id="PTHR42711">
    <property type="entry name" value="ABC TRANSPORTER ATP-BINDING PROTEIN"/>
    <property type="match status" value="1"/>
</dbReference>
<dbReference type="GeneID" id="97986130"/>
<feature type="domain" description="ABC transporter" evidence="4">
    <location>
        <begin position="2"/>
        <end position="228"/>
    </location>
</feature>
<evidence type="ECO:0000256" key="3">
    <source>
        <dbReference type="ARBA" id="ARBA00022840"/>
    </source>
</evidence>
<dbReference type="SMART" id="SM00382">
    <property type="entry name" value="AAA"/>
    <property type="match status" value="1"/>
</dbReference>
<accession>A0A3E3IB44</accession>
<reference evidence="5" key="1">
    <citation type="submission" date="2018-08" db="EMBL/GenBank/DDBJ databases">
        <title>A genome reference for cultivated species of the human gut microbiota.</title>
        <authorList>
            <person name="Zou Y."/>
            <person name="Xue W."/>
            <person name="Luo G."/>
        </authorList>
    </citation>
    <scope>NUCLEOTIDE SEQUENCE [LARGE SCALE GENOMIC DNA]</scope>
    <source>
        <strain evidence="5">TF05-5AC</strain>
    </source>
</reference>
<name>A0A3E3IB44_9FIRM</name>
<dbReference type="InterPro" id="IPR027417">
    <property type="entry name" value="P-loop_NTPase"/>
</dbReference>
<organism evidence="5 6">
    <name type="scientific">Eisenbergiella massiliensis</name>
    <dbReference type="NCBI Taxonomy" id="1720294"/>
    <lineage>
        <taxon>Bacteria</taxon>
        <taxon>Bacillati</taxon>
        <taxon>Bacillota</taxon>
        <taxon>Clostridia</taxon>
        <taxon>Lachnospirales</taxon>
        <taxon>Lachnospiraceae</taxon>
        <taxon>Eisenbergiella</taxon>
    </lineage>
</organism>
<evidence type="ECO:0000313" key="6">
    <source>
        <dbReference type="Proteomes" id="UP000260812"/>
    </source>
</evidence>
<keyword evidence="1" id="KW-0813">Transport</keyword>
<dbReference type="PROSITE" id="PS00211">
    <property type="entry name" value="ABC_TRANSPORTER_1"/>
    <property type="match status" value="1"/>
</dbReference>
<dbReference type="GO" id="GO:0005524">
    <property type="term" value="F:ATP binding"/>
    <property type="evidence" value="ECO:0007669"/>
    <property type="project" value="UniProtKB-KW"/>
</dbReference>
<dbReference type="InterPro" id="IPR003593">
    <property type="entry name" value="AAA+_ATPase"/>
</dbReference>
<sequence>MIEVKDLTFSYDEKPFIEKMNFSVKSGEIFGFLGPSGAGKTTVQKIMTGLITNYQGSVRVNGTECRNRTQAFYEDIGVDFEFPALYEKLTARQNLEYFASLYGRVCRPPQESLEKAGLGKDGDKRVSGFSKGMRSRLAFLRALQHDPCLLFLDEPTSGLDPSNSRVMKDMILEEKEKGKTIILTTHNMHDAAELCDRVAFIVNGRVCALDTPHNLIMGRGAARLSYTWKRQDGGERRGECLLSNTSQDVRLNRLMAENRLTSLHSSEPDLNDIFLEITGRALV</sequence>
<dbReference type="GO" id="GO:0016887">
    <property type="term" value="F:ATP hydrolysis activity"/>
    <property type="evidence" value="ECO:0007669"/>
    <property type="project" value="InterPro"/>
</dbReference>
<dbReference type="Gene3D" id="3.40.50.300">
    <property type="entry name" value="P-loop containing nucleotide triphosphate hydrolases"/>
    <property type="match status" value="1"/>
</dbReference>
<dbReference type="InterPro" id="IPR017871">
    <property type="entry name" value="ABC_transporter-like_CS"/>
</dbReference>
<evidence type="ECO:0000259" key="4">
    <source>
        <dbReference type="PROSITE" id="PS50893"/>
    </source>
</evidence>
<proteinExistence type="predicted"/>
<dbReference type="PANTHER" id="PTHR42711:SF18">
    <property type="entry name" value="ABC TRANSPORTER, ATP-BINDING PROTEIN"/>
    <property type="match status" value="1"/>
</dbReference>
<keyword evidence="2" id="KW-0547">Nucleotide-binding</keyword>
<evidence type="ECO:0000313" key="5">
    <source>
        <dbReference type="EMBL" id="RGE64294.1"/>
    </source>
</evidence>
<dbReference type="InterPro" id="IPR003439">
    <property type="entry name" value="ABC_transporter-like_ATP-bd"/>
</dbReference>
<gene>
    <name evidence="5" type="ORF">DXC51_04320</name>
</gene>
<dbReference type="PROSITE" id="PS50893">
    <property type="entry name" value="ABC_TRANSPORTER_2"/>
    <property type="match status" value="1"/>
</dbReference>
<keyword evidence="6" id="KW-1185">Reference proteome</keyword>
<evidence type="ECO:0000256" key="2">
    <source>
        <dbReference type="ARBA" id="ARBA00022741"/>
    </source>
</evidence>
<keyword evidence="3 5" id="KW-0067">ATP-binding</keyword>
<comment type="caution">
    <text evidence="5">The sequence shown here is derived from an EMBL/GenBank/DDBJ whole genome shotgun (WGS) entry which is preliminary data.</text>
</comment>
<dbReference type="RefSeq" id="WP_117543848.1">
    <property type="nucleotide sequence ID" value="NZ_JBKUNB010000011.1"/>
</dbReference>
<dbReference type="AlphaFoldDB" id="A0A3E3IB44"/>
<dbReference type="EMBL" id="QVLV01000002">
    <property type="protein sequence ID" value="RGE64294.1"/>
    <property type="molecule type" value="Genomic_DNA"/>
</dbReference>